<dbReference type="EMBL" id="QFVR01000009">
    <property type="protein sequence ID" value="PWI25352.1"/>
    <property type="molecule type" value="Genomic_DNA"/>
</dbReference>
<gene>
    <name evidence="3" type="ORF">DEX24_08410</name>
</gene>
<accession>A0A2U3ALG3</accession>
<dbReference type="GO" id="GO:0016787">
    <property type="term" value="F:hydrolase activity"/>
    <property type="evidence" value="ECO:0007669"/>
    <property type="project" value="UniProtKB-KW"/>
</dbReference>
<dbReference type="Pfam" id="PF20434">
    <property type="entry name" value="BD-FAE"/>
    <property type="match status" value="1"/>
</dbReference>
<protein>
    <submittedName>
        <fullName evidence="3">Para-nitrobenzyl esterase</fullName>
    </submittedName>
</protein>
<reference evidence="3 4" key="1">
    <citation type="submission" date="2018-05" db="EMBL/GenBank/DDBJ databases">
        <title>Kurthia sibirica genome sequence.</title>
        <authorList>
            <person name="Maclea K.S."/>
            <person name="Goen A.E."/>
        </authorList>
    </citation>
    <scope>NUCLEOTIDE SEQUENCE [LARGE SCALE GENOMIC DNA]</scope>
    <source>
        <strain evidence="3 4">ATCC 49154</strain>
    </source>
</reference>
<comment type="caution">
    <text evidence="3">The sequence shown here is derived from an EMBL/GenBank/DDBJ whole genome shotgun (WGS) entry which is preliminary data.</text>
</comment>
<dbReference type="Proteomes" id="UP000245938">
    <property type="component" value="Unassembled WGS sequence"/>
</dbReference>
<feature type="domain" description="BD-FAE-like" evidence="2">
    <location>
        <begin position="43"/>
        <end position="216"/>
    </location>
</feature>
<dbReference type="AlphaFoldDB" id="A0A2U3ALG3"/>
<organism evidence="3 4">
    <name type="scientific">Kurthia sibirica</name>
    <dbReference type="NCBI Taxonomy" id="202750"/>
    <lineage>
        <taxon>Bacteria</taxon>
        <taxon>Bacillati</taxon>
        <taxon>Bacillota</taxon>
        <taxon>Bacilli</taxon>
        <taxon>Bacillales</taxon>
        <taxon>Caryophanaceae</taxon>
        <taxon>Kurthia</taxon>
    </lineage>
</organism>
<evidence type="ECO:0000259" key="2">
    <source>
        <dbReference type="Pfam" id="PF20434"/>
    </source>
</evidence>
<keyword evidence="1" id="KW-0378">Hydrolase</keyword>
<dbReference type="PANTHER" id="PTHR48081">
    <property type="entry name" value="AB HYDROLASE SUPERFAMILY PROTEIN C4A8.06C"/>
    <property type="match status" value="1"/>
</dbReference>
<evidence type="ECO:0000313" key="4">
    <source>
        <dbReference type="Proteomes" id="UP000245938"/>
    </source>
</evidence>
<evidence type="ECO:0000313" key="3">
    <source>
        <dbReference type="EMBL" id="PWI25352.1"/>
    </source>
</evidence>
<proteinExistence type="predicted"/>
<name>A0A2U3ALG3_9BACL</name>
<dbReference type="SUPFAM" id="SSF53474">
    <property type="entry name" value="alpha/beta-Hydrolases"/>
    <property type="match status" value="1"/>
</dbReference>
<dbReference type="Gene3D" id="3.40.50.1820">
    <property type="entry name" value="alpha/beta hydrolase"/>
    <property type="match status" value="1"/>
</dbReference>
<keyword evidence="4" id="KW-1185">Reference proteome</keyword>
<dbReference type="InterPro" id="IPR029058">
    <property type="entry name" value="AB_hydrolase_fold"/>
</dbReference>
<sequence>MFDNIKKQLLGLSRISSRIRNIRLFINYKQKTIRYGEVTLQSMTIYSPRQARTKKRPVILYAHGGNWNAGDKTNVTEKPKLFTSLGYTFVSMNYRLAPQASYVQMAEDIALATTWLYEHAETEHFDMDDFHLMGHSAGGHLMTLIATKRQFFEEKGLSHSMIRSVTNIEGPLDITALMKRVKGHRDVFTEDRSLWREASPITYAHQHALPPLFIIAHKEELDAPYLTIAKAAGNKVKFFEAQTTSHRNLTKFIGSAKTPEAKDLTTAIIKFLANYSKYSNE</sequence>
<dbReference type="InterPro" id="IPR049492">
    <property type="entry name" value="BD-FAE-like_dom"/>
</dbReference>
<dbReference type="InterPro" id="IPR050300">
    <property type="entry name" value="GDXG_lipolytic_enzyme"/>
</dbReference>
<dbReference type="PANTHER" id="PTHR48081:SF33">
    <property type="entry name" value="KYNURENINE FORMAMIDASE"/>
    <property type="match status" value="1"/>
</dbReference>
<evidence type="ECO:0000256" key="1">
    <source>
        <dbReference type="ARBA" id="ARBA00022801"/>
    </source>
</evidence>
<dbReference type="OrthoDB" id="9815425at2"/>